<organism evidence="2 3">
    <name type="scientific">Flexibacter flexilis DSM 6793</name>
    <dbReference type="NCBI Taxonomy" id="927664"/>
    <lineage>
        <taxon>Bacteria</taxon>
        <taxon>Pseudomonadati</taxon>
        <taxon>Bacteroidota</taxon>
        <taxon>Cytophagia</taxon>
        <taxon>Cytophagales</taxon>
        <taxon>Flexibacteraceae</taxon>
        <taxon>Flexibacter</taxon>
    </lineage>
</organism>
<protein>
    <recommendedName>
        <fullName evidence="1">YgjP-like metallopeptidase domain-containing protein</fullName>
    </recommendedName>
</protein>
<dbReference type="RefSeq" id="WP_221405427.1">
    <property type="nucleotide sequence ID" value="NZ_FOLE01000021.1"/>
</dbReference>
<evidence type="ECO:0000259" key="1">
    <source>
        <dbReference type="Pfam" id="PF01863"/>
    </source>
</evidence>
<dbReference type="PANTHER" id="PTHR30399">
    <property type="entry name" value="UNCHARACTERIZED PROTEIN YGJP"/>
    <property type="match status" value="1"/>
</dbReference>
<dbReference type="CDD" id="cd07344">
    <property type="entry name" value="M48_yhfN_like"/>
    <property type="match status" value="1"/>
</dbReference>
<evidence type="ECO:0000313" key="2">
    <source>
        <dbReference type="EMBL" id="SFD01522.1"/>
    </source>
</evidence>
<reference evidence="2 3" key="1">
    <citation type="submission" date="2016-10" db="EMBL/GenBank/DDBJ databases">
        <authorList>
            <person name="de Groot N.N."/>
        </authorList>
    </citation>
    <scope>NUCLEOTIDE SEQUENCE [LARGE SCALE GENOMIC DNA]</scope>
    <source>
        <strain evidence="2 3">DSM 6793</strain>
    </source>
</reference>
<proteinExistence type="predicted"/>
<dbReference type="Pfam" id="PF01863">
    <property type="entry name" value="YgjP-like"/>
    <property type="match status" value="1"/>
</dbReference>
<dbReference type="InterPro" id="IPR002725">
    <property type="entry name" value="YgjP-like_metallopeptidase"/>
</dbReference>
<keyword evidence="3" id="KW-1185">Reference proteome</keyword>
<dbReference type="Gene3D" id="3.30.2010.10">
    <property type="entry name" value="Metalloproteases ('zincins'), catalytic domain"/>
    <property type="match status" value="1"/>
</dbReference>
<sequence>MMTYKYTIKYSSKRKTLGLIVERDKTITVLAPEGVSEELVNAFVERRKMWLYDKLNFTLKFRQNTIHTPFVSGKSIMYLGKNYKLDITEQEHFEGFRFNNKFLLSKQNQERAEELLAQWYKRKAIEKLKPKIELYAQKLGVSYGKLYFSDLKLRWGSCSPQNNLNFNWKLIKAPAFVIDYIIIHELAHLIELNHTPAFWNIVQIQMPNYQEARTWLKNHGEKILV</sequence>
<dbReference type="EMBL" id="FOLE01000021">
    <property type="protein sequence ID" value="SFD01522.1"/>
    <property type="molecule type" value="Genomic_DNA"/>
</dbReference>
<feature type="domain" description="YgjP-like metallopeptidase" evidence="1">
    <location>
        <begin position="15"/>
        <end position="219"/>
    </location>
</feature>
<dbReference type="InterPro" id="IPR053136">
    <property type="entry name" value="UTP_pyrophosphatase-like"/>
</dbReference>
<gene>
    <name evidence="2" type="ORF">SAMN05421780_1212</name>
</gene>
<accession>A0A1I1NW08</accession>
<name>A0A1I1NW08_9BACT</name>
<dbReference type="PANTHER" id="PTHR30399:SF1">
    <property type="entry name" value="UTP PYROPHOSPHATASE"/>
    <property type="match status" value="1"/>
</dbReference>
<dbReference type="STRING" id="927664.SAMN05421780_1212"/>
<dbReference type="Proteomes" id="UP000199514">
    <property type="component" value="Unassembled WGS sequence"/>
</dbReference>
<dbReference type="AlphaFoldDB" id="A0A1I1NW08"/>
<evidence type="ECO:0000313" key="3">
    <source>
        <dbReference type="Proteomes" id="UP000199514"/>
    </source>
</evidence>